<sequence>MATQSSSPHHHLLEVNQNEPDGNFFGTPEYSEWQRLLRSSTKLREPVLKFIINLITYTGETSSLILTLITGLIIPTKDVHETITAIVLYIICCGITTIVSHYNKKNTSSGANPRKYDIILNFLMILKPYRYVKEYLSKNEKLRIVKIECNGTTDNIRVTKQALTSLKELNAELLEYKRAEFHETVLQAIPMCLLQNYFLFQSYETFRLCDINDLSRLALIGTTVLNAAKSCSEYQSSKSDYEAVLHFLSYYKSRGQHPIKIESQGMLTINGLLNIITHIANISLRFYMFSYFLNTSVLLAIICLILVFLVNLILVKLFPQHLLEIHQNAPYGISTTPSYWTDRIMDIFVNVSTRYNKFTHYPINFRIFKARIPLIFVQTMHFVIPLLTCFTLAWLHDNHLHQLLDSVIVKGASNGTTIKEYVEECPEIAEWYGSNDIYNHIGNIFYPIFQSVDDRFSNYGDLFNIIHVIWLLFYTQVLTAWVYAFSLNGSWCCSRVEHYDVYENYPVMVAYGFYSSMFDQLLRLKLSEKLNASRKLMVLTILHPHEFYKLIRVCGVFQRRTISEKFIKSEMVKLVDPKRMNKTDEQVEKDLETCKDERHVLQTYFNAVQESLVLPDDKRLFLIFRSYFDRKMYVTQSHRIESIFKYMNFNNRKNLV</sequence>
<proteinExistence type="predicted"/>
<evidence type="ECO:0000256" key="1">
    <source>
        <dbReference type="SAM" id="MobiDB-lite"/>
    </source>
</evidence>
<feature type="transmembrane region" description="Helical" evidence="2">
    <location>
        <begin position="50"/>
        <end position="74"/>
    </location>
</feature>
<dbReference type="Proteomes" id="UP001642540">
    <property type="component" value="Unassembled WGS sequence"/>
</dbReference>
<feature type="transmembrane region" description="Helical" evidence="2">
    <location>
        <begin position="267"/>
        <end position="287"/>
    </location>
</feature>
<organism evidence="3 4">
    <name type="scientific">Orchesella dallaii</name>
    <dbReference type="NCBI Taxonomy" id="48710"/>
    <lineage>
        <taxon>Eukaryota</taxon>
        <taxon>Metazoa</taxon>
        <taxon>Ecdysozoa</taxon>
        <taxon>Arthropoda</taxon>
        <taxon>Hexapoda</taxon>
        <taxon>Collembola</taxon>
        <taxon>Entomobryomorpha</taxon>
        <taxon>Entomobryoidea</taxon>
        <taxon>Orchesellidae</taxon>
        <taxon>Orchesellinae</taxon>
        <taxon>Orchesella</taxon>
    </lineage>
</organism>
<keyword evidence="2" id="KW-0812">Transmembrane</keyword>
<keyword evidence="2" id="KW-1133">Transmembrane helix</keyword>
<keyword evidence="4" id="KW-1185">Reference proteome</keyword>
<evidence type="ECO:0000313" key="4">
    <source>
        <dbReference type="Proteomes" id="UP001642540"/>
    </source>
</evidence>
<feature type="transmembrane region" description="Helical" evidence="2">
    <location>
        <begin position="293"/>
        <end position="315"/>
    </location>
</feature>
<reference evidence="3 4" key="1">
    <citation type="submission" date="2024-08" db="EMBL/GenBank/DDBJ databases">
        <authorList>
            <person name="Cucini C."/>
            <person name="Frati F."/>
        </authorList>
    </citation>
    <scope>NUCLEOTIDE SEQUENCE [LARGE SCALE GENOMIC DNA]</scope>
</reference>
<name>A0ABP1RBZ6_9HEXA</name>
<accession>A0ABP1RBZ6</accession>
<feature type="transmembrane region" description="Helical" evidence="2">
    <location>
        <begin position="86"/>
        <end position="103"/>
    </location>
</feature>
<feature type="region of interest" description="Disordered" evidence="1">
    <location>
        <begin position="1"/>
        <end position="23"/>
    </location>
</feature>
<feature type="transmembrane region" description="Helical" evidence="2">
    <location>
        <begin position="374"/>
        <end position="395"/>
    </location>
</feature>
<comment type="caution">
    <text evidence="3">The sequence shown here is derived from an EMBL/GenBank/DDBJ whole genome shotgun (WGS) entry which is preliminary data.</text>
</comment>
<dbReference type="EMBL" id="CAXLJM020000068">
    <property type="protein sequence ID" value="CAL8124121.1"/>
    <property type="molecule type" value="Genomic_DNA"/>
</dbReference>
<evidence type="ECO:0000256" key="2">
    <source>
        <dbReference type="SAM" id="Phobius"/>
    </source>
</evidence>
<feature type="transmembrane region" description="Helical" evidence="2">
    <location>
        <begin position="465"/>
        <end position="485"/>
    </location>
</feature>
<keyword evidence="2" id="KW-0472">Membrane</keyword>
<protein>
    <submittedName>
        <fullName evidence="3">Uncharacterized protein</fullName>
    </submittedName>
</protein>
<evidence type="ECO:0000313" key="3">
    <source>
        <dbReference type="EMBL" id="CAL8124121.1"/>
    </source>
</evidence>
<gene>
    <name evidence="3" type="ORF">ODALV1_LOCUS20472</name>
</gene>